<dbReference type="CDD" id="cd00657">
    <property type="entry name" value="Ferritin_like"/>
    <property type="match status" value="1"/>
</dbReference>
<dbReference type="InterPro" id="IPR009078">
    <property type="entry name" value="Ferritin-like_SF"/>
</dbReference>
<dbReference type="InterPro" id="IPR052965">
    <property type="entry name" value="Pigment-catalase-like"/>
</dbReference>
<dbReference type="Proteomes" id="UP001175261">
    <property type="component" value="Unassembled WGS sequence"/>
</dbReference>
<proteinExistence type="predicted"/>
<keyword evidence="3" id="KW-1185">Reference proteome</keyword>
<organism evidence="2 3">
    <name type="scientific">Sarocladium strictum</name>
    <name type="common">Black bundle disease fungus</name>
    <name type="synonym">Acremonium strictum</name>
    <dbReference type="NCBI Taxonomy" id="5046"/>
    <lineage>
        <taxon>Eukaryota</taxon>
        <taxon>Fungi</taxon>
        <taxon>Dikarya</taxon>
        <taxon>Ascomycota</taxon>
        <taxon>Pezizomycotina</taxon>
        <taxon>Sordariomycetes</taxon>
        <taxon>Hypocreomycetidae</taxon>
        <taxon>Hypocreales</taxon>
        <taxon>Sarocladiaceae</taxon>
        <taxon>Sarocladium</taxon>
    </lineage>
</organism>
<feature type="chain" id="PRO_5041286625" evidence="1">
    <location>
        <begin position="21"/>
        <end position="320"/>
    </location>
</feature>
<reference evidence="2" key="1">
    <citation type="submission" date="2022-10" db="EMBL/GenBank/DDBJ databases">
        <title>Determination and structural analysis of whole genome sequence of Sarocladium strictum F4-1.</title>
        <authorList>
            <person name="Hu L."/>
            <person name="Jiang Y."/>
        </authorList>
    </citation>
    <scope>NUCLEOTIDE SEQUENCE</scope>
    <source>
        <strain evidence="2">F4-1</strain>
    </source>
</reference>
<keyword evidence="1" id="KW-0732">Signal</keyword>
<comment type="caution">
    <text evidence="2">The sequence shown here is derived from an EMBL/GenBank/DDBJ whole genome shotgun (WGS) entry which is preliminary data.</text>
</comment>
<dbReference type="Pfam" id="PF13668">
    <property type="entry name" value="Ferritin_2"/>
    <property type="match status" value="1"/>
</dbReference>
<evidence type="ECO:0000313" key="2">
    <source>
        <dbReference type="EMBL" id="KAK0383583.1"/>
    </source>
</evidence>
<accession>A0AA39L488</accession>
<feature type="signal peptide" evidence="1">
    <location>
        <begin position="1"/>
        <end position="20"/>
    </location>
</feature>
<dbReference type="PANTHER" id="PTHR31694:SF8">
    <property type="entry name" value="STRESS RESPONSE PROTEIN RDS1P"/>
    <property type="match status" value="1"/>
</dbReference>
<name>A0AA39L488_SARSR</name>
<evidence type="ECO:0000313" key="3">
    <source>
        <dbReference type="Proteomes" id="UP001175261"/>
    </source>
</evidence>
<sequence length="320" mass="32740">MPSFKTVVLSALAAAVSVSALPSSVKLTERQLQYHELARRQNAGAAAAGLNDFDILQFALTLEHLEETFYRTGFQKFPDSDFAALGLSVQTIADLKQIGQTEAEHVTFLQSALAQSGVTPVLPCQYNFGFTDAAGMVATAGILEAVGVSAYLGAAPLLASPALLGAAGSILTIEARHQSSIRVFGASPAIPSAFDVPLTPRHVFSLAAPFITSCPDGSNLKVQAFPTMALAEGIQAASVSIGTSVRFTSSAASGATHCAFTAGGLAPGGTKFTPFTEAQGCDVPEGVNGVTYVSLTNAGPLTGALTDDITVAGPMAMVLS</sequence>
<evidence type="ECO:0000256" key="1">
    <source>
        <dbReference type="SAM" id="SignalP"/>
    </source>
</evidence>
<dbReference type="SUPFAM" id="SSF47240">
    <property type="entry name" value="Ferritin-like"/>
    <property type="match status" value="1"/>
</dbReference>
<gene>
    <name evidence="2" type="ORF">NLU13_9494</name>
</gene>
<dbReference type="EMBL" id="JAPDFR010000009">
    <property type="protein sequence ID" value="KAK0383583.1"/>
    <property type="molecule type" value="Genomic_DNA"/>
</dbReference>
<dbReference type="PANTHER" id="PTHR31694">
    <property type="entry name" value="DESICCATION-LIKE PROTEIN"/>
    <property type="match status" value="1"/>
</dbReference>
<dbReference type="AlphaFoldDB" id="A0AA39L488"/>
<protein>
    <submittedName>
        <fullName evidence="2">Uncharacterized protein</fullName>
    </submittedName>
</protein>